<keyword evidence="8" id="KW-0472">Membrane</keyword>
<dbReference type="PANTHER" id="PTHR47554:SF1">
    <property type="entry name" value="SORTING NEXIN MVP1"/>
    <property type="match status" value="1"/>
</dbReference>
<dbReference type="HOGENOM" id="CLU_009058_1_1_1"/>
<evidence type="ECO:0000313" key="12">
    <source>
        <dbReference type="Proteomes" id="UP000054166"/>
    </source>
</evidence>
<gene>
    <name evidence="11" type="ORF">PILCRDRAFT_1739</name>
</gene>
<dbReference type="PANTHER" id="PTHR47554">
    <property type="entry name" value="SORTING NEXIN MVP1"/>
    <property type="match status" value="1"/>
</dbReference>
<dbReference type="Gene3D" id="3.30.1520.10">
    <property type="entry name" value="Phox-like domain"/>
    <property type="match status" value="1"/>
</dbReference>
<dbReference type="CDD" id="cd07597">
    <property type="entry name" value="BAR_SNX8"/>
    <property type="match status" value="1"/>
</dbReference>
<dbReference type="GO" id="GO:0006623">
    <property type="term" value="P:protein targeting to vacuole"/>
    <property type="evidence" value="ECO:0007669"/>
    <property type="project" value="TreeGrafter"/>
</dbReference>
<evidence type="ECO:0000256" key="4">
    <source>
        <dbReference type="ARBA" id="ARBA00014268"/>
    </source>
</evidence>
<proteinExistence type="inferred from homology"/>
<dbReference type="GO" id="GO:0042147">
    <property type="term" value="P:retrograde transport, endosome to Golgi"/>
    <property type="evidence" value="ECO:0007669"/>
    <property type="project" value="InterPro"/>
</dbReference>
<evidence type="ECO:0000256" key="6">
    <source>
        <dbReference type="ARBA" id="ARBA00022490"/>
    </source>
</evidence>
<dbReference type="Proteomes" id="UP000054166">
    <property type="component" value="Unassembled WGS sequence"/>
</dbReference>
<dbReference type="SUPFAM" id="SSF64268">
    <property type="entry name" value="PX domain"/>
    <property type="match status" value="1"/>
</dbReference>
<dbReference type="Pfam" id="PF00787">
    <property type="entry name" value="PX"/>
    <property type="match status" value="1"/>
</dbReference>
<reference evidence="12" key="2">
    <citation type="submission" date="2015-01" db="EMBL/GenBank/DDBJ databases">
        <title>Evolutionary Origins and Diversification of the Mycorrhizal Mutualists.</title>
        <authorList>
            <consortium name="DOE Joint Genome Institute"/>
            <consortium name="Mycorrhizal Genomics Consortium"/>
            <person name="Kohler A."/>
            <person name="Kuo A."/>
            <person name="Nagy L.G."/>
            <person name="Floudas D."/>
            <person name="Copeland A."/>
            <person name="Barry K.W."/>
            <person name="Cichocki N."/>
            <person name="Veneault-Fourrey C."/>
            <person name="LaButti K."/>
            <person name="Lindquist E.A."/>
            <person name="Lipzen A."/>
            <person name="Lundell T."/>
            <person name="Morin E."/>
            <person name="Murat C."/>
            <person name="Riley R."/>
            <person name="Ohm R."/>
            <person name="Sun H."/>
            <person name="Tunlid A."/>
            <person name="Henrissat B."/>
            <person name="Grigoriev I.V."/>
            <person name="Hibbett D.S."/>
            <person name="Martin F."/>
        </authorList>
    </citation>
    <scope>NUCLEOTIDE SEQUENCE [LARGE SCALE GENOMIC DNA]</scope>
    <source>
        <strain evidence="12">F 1598</strain>
    </source>
</reference>
<dbReference type="Gene3D" id="1.10.238.10">
    <property type="entry name" value="EF-hand"/>
    <property type="match status" value="1"/>
</dbReference>
<evidence type="ECO:0000259" key="10">
    <source>
        <dbReference type="PROSITE" id="PS50195"/>
    </source>
</evidence>
<name>A0A0C3G247_PILCF</name>
<protein>
    <recommendedName>
        <fullName evidence="4">Sorting nexin MVP1</fullName>
    </recommendedName>
</protein>
<feature type="compositionally biased region" description="Low complexity" evidence="9">
    <location>
        <begin position="162"/>
        <end position="176"/>
    </location>
</feature>
<evidence type="ECO:0000256" key="3">
    <source>
        <dbReference type="ARBA" id="ARBA00010883"/>
    </source>
</evidence>
<keyword evidence="12" id="KW-1185">Reference proteome</keyword>
<keyword evidence="6" id="KW-0963">Cytoplasm</keyword>
<dbReference type="GO" id="GO:0005829">
    <property type="term" value="C:cytosol"/>
    <property type="evidence" value="ECO:0007669"/>
    <property type="project" value="GOC"/>
</dbReference>
<dbReference type="AlphaFoldDB" id="A0A0C3G247"/>
<keyword evidence="5" id="KW-0813">Transport</keyword>
<dbReference type="EMBL" id="KN832973">
    <property type="protein sequence ID" value="KIM90440.1"/>
    <property type="molecule type" value="Genomic_DNA"/>
</dbReference>
<dbReference type="OrthoDB" id="10064318at2759"/>
<dbReference type="InterPro" id="IPR036871">
    <property type="entry name" value="PX_dom_sf"/>
</dbReference>
<dbReference type="InParanoid" id="A0A0C3G247"/>
<dbReference type="GO" id="GO:0005768">
    <property type="term" value="C:endosome"/>
    <property type="evidence" value="ECO:0007669"/>
    <property type="project" value="TreeGrafter"/>
</dbReference>
<evidence type="ECO:0000313" key="11">
    <source>
        <dbReference type="EMBL" id="KIM90440.1"/>
    </source>
</evidence>
<evidence type="ECO:0000256" key="2">
    <source>
        <dbReference type="ARBA" id="ARBA00004496"/>
    </source>
</evidence>
<keyword evidence="7" id="KW-0653">Protein transport</keyword>
<sequence>MFNAPRPAQRYPPTSGNAGFGGSFVNENPLGSSVYDDGLDPWSAAPSPSPPPMPAAPSLFSSVIADATVPAIYNKSFAAVDLTNSGETSVNALTRVLQTSSLPAATIDKIVNLVSARARVSKLEFYVALALVALAQSGKDVSIEQVADLASQNSLPEPSLDLSTLQPSTSTFTSPTAAYRQPTIPIPRSPAPNYSADDPWNTTRFAPVPGSDGARGSLINGAPSSLSGTGLPKDWWKKQENVNVNILGQQGFILNRYTVYEVSSERGAPVPRRYSEFVFLWDCLVRRYPFRLLPALPPKRIQPDEQFLEQRRMGLKRFINFAVNHPVIKDDGLLAVFLTEPSFETWRKHASISVEEESASKRVDRVEEMTIPSDLEEKLTTVRHKIAPLIEQWQRICILAERIIKRREAAAVRISSLRRNYLALPFFSSPSSPTLTLTHPVQPDFSSVSSIFSASTIGLNFEPRDEQQADLSRLTNILNAVVEVNERCWRGDDCELCDGVRHGVEQVAHHTQTHSDLLEQRTRTLLYNTLETLKSQRDLYMAMRELFIRHVRLSGDQVERLKKRVESNSSKLEGVKAAQKEGWETEVDRFIGLIERDQASIAAQLNRRVFIRACLWHELRVVLHNRENTLLTQAVKAFASEEHTFAENVSANWLSLGHAVESMPLE</sequence>
<dbReference type="InterPro" id="IPR045734">
    <property type="entry name" value="Snx8_BAR_dom"/>
</dbReference>
<feature type="region of interest" description="Disordered" evidence="9">
    <location>
        <begin position="157"/>
        <end position="199"/>
    </location>
</feature>
<feature type="domain" description="PX" evidence="10">
    <location>
        <begin position="238"/>
        <end position="344"/>
    </location>
</feature>
<feature type="region of interest" description="Disordered" evidence="9">
    <location>
        <begin position="1"/>
        <end position="51"/>
    </location>
</feature>
<dbReference type="InterPro" id="IPR028662">
    <property type="entry name" value="SNX8/Mvp1"/>
</dbReference>
<evidence type="ECO:0000256" key="7">
    <source>
        <dbReference type="ARBA" id="ARBA00022927"/>
    </source>
</evidence>
<dbReference type="InterPro" id="IPR001683">
    <property type="entry name" value="PX_dom"/>
</dbReference>
<evidence type="ECO:0000256" key="5">
    <source>
        <dbReference type="ARBA" id="ARBA00022448"/>
    </source>
</evidence>
<dbReference type="SUPFAM" id="SSF47473">
    <property type="entry name" value="EF-hand"/>
    <property type="match status" value="1"/>
</dbReference>
<dbReference type="GO" id="GO:0016020">
    <property type="term" value="C:membrane"/>
    <property type="evidence" value="ECO:0007669"/>
    <property type="project" value="UniProtKB-SubCell"/>
</dbReference>
<dbReference type="SMART" id="SM00312">
    <property type="entry name" value="PX"/>
    <property type="match status" value="1"/>
</dbReference>
<dbReference type="GO" id="GO:0032266">
    <property type="term" value="F:phosphatidylinositol-3-phosphate binding"/>
    <property type="evidence" value="ECO:0007669"/>
    <property type="project" value="TreeGrafter"/>
</dbReference>
<reference evidence="11 12" key="1">
    <citation type="submission" date="2014-04" db="EMBL/GenBank/DDBJ databases">
        <authorList>
            <consortium name="DOE Joint Genome Institute"/>
            <person name="Kuo A."/>
            <person name="Tarkka M."/>
            <person name="Buscot F."/>
            <person name="Kohler A."/>
            <person name="Nagy L.G."/>
            <person name="Floudas D."/>
            <person name="Copeland A."/>
            <person name="Barry K.W."/>
            <person name="Cichocki N."/>
            <person name="Veneault-Fourrey C."/>
            <person name="LaButti K."/>
            <person name="Lindquist E.A."/>
            <person name="Lipzen A."/>
            <person name="Lundell T."/>
            <person name="Morin E."/>
            <person name="Murat C."/>
            <person name="Sun H."/>
            <person name="Tunlid A."/>
            <person name="Henrissat B."/>
            <person name="Grigoriev I.V."/>
            <person name="Hibbett D.S."/>
            <person name="Martin F."/>
            <person name="Nordberg H.P."/>
            <person name="Cantor M.N."/>
            <person name="Hua S.X."/>
        </authorList>
    </citation>
    <scope>NUCLEOTIDE SEQUENCE [LARGE SCALE GENOMIC DNA]</scope>
    <source>
        <strain evidence="11 12">F 1598</strain>
    </source>
</reference>
<accession>A0A0C3G247</accession>
<dbReference type="InterPro" id="IPR011992">
    <property type="entry name" value="EF-hand-dom_pair"/>
</dbReference>
<comment type="similarity">
    <text evidence="3">Belongs to the sorting nexin family.</text>
</comment>
<evidence type="ECO:0000256" key="8">
    <source>
        <dbReference type="ARBA" id="ARBA00023136"/>
    </source>
</evidence>
<dbReference type="Pfam" id="PF19566">
    <property type="entry name" value="Snx8_BAR_dom"/>
    <property type="match status" value="1"/>
</dbReference>
<organism evidence="11 12">
    <name type="scientific">Piloderma croceum (strain F 1598)</name>
    <dbReference type="NCBI Taxonomy" id="765440"/>
    <lineage>
        <taxon>Eukaryota</taxon>
        <taxon>Fungi</taxon>
        <taxon>Dikarya</taxon>
        <taxon>Basidiomycota</taxon>
        <taxon>Agaricomycotina</taxon>
        <taxon>Agaricomycetes</taxon>
        <taxon>Agaricomycetidae</taxon>
        <taxon>Atheliales</taxon>
        <taxon>Atheliaceae</taxon>
        <taxon>Piloderma</taxon>
    </lineage>
</organism>
<dbReference type="STRING" id="765440.A0A0C3G247"/>
<evidence type="ECO:0000256" key="1">
    <source>
        <dbReference type="ARBA" id="ARBA00004287"/>
    </source>
</evidence>
<comment type="subcellular location">
    <subcellularLocation>
        <location evidence="2">Cytoplasm</location>
    </subcellularLocation>
    <subcellularLocation>
        <location evidence="1">Membrane</location>
        <topology evidence="1">Peripheral membrane protein</topology>
        <orientation evidence="1">Cytoplasmic side</orientation>
    </subcellularLocation>
</comment>
<dbReference type="PROSITE" id="PS50195">
    <property type="entry name" value="PX"/>
    <property type="match status" value="1"/>
</dbReference>
<evidence type="ECO:0000256" key="9">
    <source>
        <dbReference type="SAM" id="MobiDB-lite"/>
    </source>
</evidence>